<organism evidence="4 5">
    <name type="scientific">Microbulbifer aggregans</name>
    <dbReference type="NCBI Taxonomy" id="1769779"/>
    <lineage>
        <taxon>Bacteria</taxon>
        <taxon>Pseudomonadati</taxon>
        <taxon>Pseudomonadota</taxon>
        <taxon>Gammaproteobacteria</taxon>
        <taxon>Cellvibrionales</taxon>
        <taxon>Microbulbiferaceae</taxon>
        <taxon>Microbulbifer</taxon>
    </lineage>
</organism>
<dbReference type="GO" id="GO:0005829">
    <property type="term" value="C:cytosol"/>
    <property type="evidence" value="ECO:0007669"/>
    <property type="project" value="TreeGrafter"/>
</dbReference>
<dbReference type="SUPFAM" id="SSF111384">
    <property type="entry name" value="OmpH-like"/>
    <property type="match status" value="1"/>
</dbReference>
<evidence type="ECO:0000256" key="2">
    <source>
        <dbReference type="ARBA" id="ARBA00022729"/>
    </source>
</evidence>
<dbReference type="GO" id="GO:0050821">
    <property type="term" value="P:protein stabilization"/>
    <property type="evidence" value="ECO:0007669"/>
    <property type="project" value="TreeGrafter"/>
</dbReference>
<evidence type="ECO:0000313" key="5">
    <source>
        <dbReference type="Proteomes" id="UP000095672"/>
    </source>
</evidence>
<dbReference type="EMBL" id="CP014143">
    <property type="protein sequence ID" value="AOS98510.1"/>
    <property type="molecule type" value="Genomic_DNA"/>
</dbReference>
<dbReference type="PANTHER" id="PTHR35089">
    <property type="entry name" value="CHAPERONE PROTEIN SKP"/>
    <property type="match status" value="1"/>
</dbReference>
<dbReference type="Pfam" id="PF03938">
    <property type="entry name" value="OmpH"/>
    <property type="match status" value="1"/>
</dbReference>
<dbReference type="SMART" id="SM00935">
    <property type="entry name" value="OmpH"/>
    <property type="match status" value="1"/>
</dbReference>
<name>A0A1C9WBI4_9GAMM</name>
<protein>
    <submittedName>
        <fullName evidence="4">Periplasmic chaperone</fullName>
    </submittedName>
</protein>
<evidence type="ECO:0000313" key="4">
    <source>
        <dbReference type="EMBL" id="AOS98510.1"/>
    </source>
</evidence>
<sequence length="171" mass="18687" precursor="true">MLKTLKITAVLLAGFLASAPALAQTKVAVFNLQAAIMSTEAAKSKVNSLKTSSEYSKLQGSAESIRAEVQKLAEDAQKNGVTWSEEQKAEHQRKMNFKRSDFETAVKKLRAMEAQVGQDIQKTMAPKAKTALETIIKEQQLDLVLDANSAYFAGPKVDLTALVVERMNADK</sequence>
<dbReference type="KEGG" id="micc:AUP74_03144"/>
<feature type="signal peptide" evidence="3">
    <location>
        <begin position="1"/>
        <end position="23"/>
    </location>
</feature>
<dbReference type="OrthoDB" id="5732378at2"/>
<keyword evidence="2 3" id="KW-0732">Signal</keyword>
<dbReference type="PANTHER" id="PTHR35089:SF1">
    <property type="entry name" value="CHAPERONE PROTEIN SKP"/>
    <property type="match status" value="1"/>
</dbReference>
<dbReference type="InterPro" id="IPR024930">
    <property type="entry name" value="Skp_dom_sf"/>
</dbReference>
<accession>A0A1C9WBI4</accession>
<dbReference type="Gene3D" id="3.30.910.20">
    <property type="entry name" value="Skp domain"/>
    <property type="match status" value="1"/>
</dbReference>
<dbReference type="STRING" id="1769779.AUP74_03144"/>
<proteinExistence type="inferred from homology"/>
<dbReference type="AlphaFoldDB" id="A0A1C9WBI4"/>
<keyword evidence="5" id="KW-1185">Reference proteome</keyword>
<feature type="chain" id="PRO_5008895674" evidence="3">
    <location>
        <begin position="24"/>
        <end position="171"/>
    </location>
</feature>
<dbReference type="RefSeq" id="WP_069948366.1">
    <property type="nucleotide sequence ID" value="NZ_CP014143.1"/>
</dbReference>
<evidence type="ECO:0000256" key="1">
    <source>
        <dbReference type="ARBA" id="ARBA00009091"/>
    </source>
</evidence>
<dbReference type="PATRIC" id="fig|1769779.3.peg.3123"/>
<gene>
    <name evidence="4" type="ORF">AUP74_03144</name>
</gene>
<comment type="similarity">
    <text evidence="1">Belongs to the Skp family.</text>
</comment>
<dbReference type="Proteomes" id="UP000095672">
    <property type="component" value="Chromosome"/>
</dbReference>
<evidence type="ECO:0000256" key="3">
    <source>
        <dbReference type="SAM" id="SignalP"/>
    </source>
</evidence>
<dbReference type="InterPro" id="IPR005632">
    <property type="entry name" value="Chaperone_Skp"/>
</dbReference>
<reference evidence="5" key="1">
    <citation type="submission" date="2016-01" db="EMBL/GenBank/DDBJ databases">
        <title>Complete genome sequence of Microbulbifer sp. CCB-MM1, a halophile isolated from Matang Mangrove Forest, Perak.</title>
        <authorList>
            <person name="Moh T.H."/>
            <person name="Dinesh B."/>
            <person name="Lau N.-S."/>
            <person name="Go F."/>
            <person name="Alexander Chong S.-C."/>
        </authorList>
    </citation>
    <scope>NUCLEOTIDE SEQUENCE [LARGE SCALE GENOMIC DNA]</scope>
    <source>
        <strain evidence="5">CCB-MM1</strain>
    </source>
</reference>
<dbReference type="GO" id="GO:0051082">
    <property type="term" value="F:unfolded protein binding"/>
    <property type="evidence" value="ECO:0007669"/>
    <property type="project" value="InterPro"/>
</dbReference>